<name>A0A4Y9ENS1_9SPHN</name>
<dbReference type="RefSeq" id="WP_135246294.1">
    <property type="nucleotide sequence ID" value="NZ_SIHO01000002.1"/>
</dbReference>
<dbReference type="Pfam" id="PF17784">
    <property type="entry name" value="Sulfotransfer_4"/>
    <property type="match status" value="1"/>
</dbReference>
<protein>
    <submittedName>
        <fullName evidence="1">Sulfotransferase family protein</fullName>
    </submittedName>
</protein>
<evidence type="ECO:0000313" key="2">
    <source>
        <dbReference type="Proteomes" id="UP000297737"/>
    </source>
</evidence>
<comment type="caution">
    <text evidence="1">The sequence shown here is derived from an EMBL/GenBank/DDBJ whole genome shotgun (WGS) entry which is preliminary data.</text>
</comment>
<gene>
    <name evidence="1" type="ORF">EUV02_11185</name>
</gene>
<keyword evidence="1" id="KW-0808">Transferase</keyword>
<reference evidence="1 2" key="1">
    <citation type="submission" date="2019-02" db="EMBL/GenBank/DDBJ databases">
        <title>Polymorphobacter sp. isolated from the lake at the Tibet of China.</title>
        <authorList>
            <person name="Li A."/>
        </authorList>
    </citation>
    <scope>NUCLEOTIDE SEQUENCE [LARGE SCALE GENOMIC DNA]</scope>
    <source>
        <strain evidence="1 2">DJ1R-1</strain>
    </source>
</reference>
<dbReference type="PANTHER" id="PTHR36978:SF4">
    <property type="entry name" value="P-LOOP CONTAINING NUCLEOSIDE TRIPHOSPHATE HYDROLASE PROTEIN"/>
    <property type="match status" value="1"/>
</dbReference>
<evidence type="ECO:0000313" key="1">
    <source>
        <dbReference type="EMBL" id="TFU03702.1"/>
    </source>
</evidence>
<dbReference type="InterPro" id="IPR027417">
    <property type="entry name" value="P-loop_NTPase"/>
</dbReference>
<keyword evidence="2" id="KW-1185">Reference proteome</keyword>
<organism evidence="1 2">
    <name type="scientific">Glacieibacterium arshaanense</name>
    <dbReference type="NCBI Taxonomy" id="2511025"/>
    <lineage>
        <taxon>Bacteria</taxon>
        <taxon>Pseudomonadati</taxon>
        <taxon>Pseudomonadota</taxon>
        <taxon>Alphaproteobacteria</taxon>
        <taxon>Sphingomonadales</taxon>
        <taxon>Sphingosinicellaceae</taxon>
        <taxon>Glacieibacterium</taxon>
    </lineage>
</organism>
<dbReference type="Proteomes" id="UP000297737">
    <property type="component" value="Unassembled WGS sequence"/>
</dbReference>
<dbReference type="PANTHER" id="PTHR36978">
    <property type="entry name" value="P-LOOP CONTAINING NUCLEOTIDE TRIPHOSPHATE HYDROLASE"/>
    <property type="match status" value="1"/>
</dbReference>
<dbReference type="EMBL" id="SIHO01000002">
    <property type="protein sequence ID" value="TFU03702.1"/>
    <property type="molecule type" value="Genomic_DNA"/>
</dbReference>
<dbReference type="Gene3D" id="3.40.50.300">
    <property type="entry name" value="P-loop containing nucleotide triphosphate hydrolases"/>
    <property type="match status" value="1"/>
</dbReference>
<accession>A0A4Y9ENS1</accession>
<dbReference type="AlphaFoldDB" id="A0A4Y9ENS1"/>
<dbReference type="InterPro" id="IPR040632">
    <property type="entry name" value="Sulfotransfer_4"/>
</dbReference>
<sequence>MSLQVIGAGLGRTGTKTLQAALVELGFGPCHHMTEVFEHPEQMAFWFRAVQGEAVDWDDIFAHYRASVDWPSAHFYKQLADRYPDAKVILSKRDPERWADSMAETILKVMTQAAAIPREDPNDPRQATLFIVGRDTFGYDYTRANVIAAFERHNAEVVASIAPERLLIFDPAQGWAPLCAFLNVAVPDTEFPRTNSREEFWARIAERDAAAAKAKDD</sequence>
<dbReference type="GO" id="GO:0016740">
    <property type="term" value="F:transferase activity"/>
    <property type="evidence" value="ECO:0007669"/>
    <property type="project" value="UniProtKB-KW"/>
</dbReference>
<dbReference type="OrthoDB" id="9806624at2"/>
<proteinExistence type="predicted"/>
<dbReference type="SUPFAM" id="SSF52540">
    <property type="entry name" value="P-loop containing nucleoside triphosphate hydrolases"/>
    <property type="match status" value="1"/>
</dbReference>